<dbReference type="Pfam" id="PF16407">
    <property type="entry name" value="PKD_2"/>
    <property type="match status" value="1"/>
</dbReference>
<organism evidence="2 3">
    <name type="scientific">Odoribacter splanchnicus</name>
    <dbReference type="NCBI Taxonomy" id="28118"/>
    <lineage>
        <taxon>Bacteria</taxon>
        <taxon>Pseudomonadati</taxon>
        <taxon>Bacteroidota</taxon>
        <taxon>Bacteroidia</taxon>
        <taxon>Bacteroidales</taxon>
        <taxon>Odoribacteraceae</taxon>
        <taxon>Odoribacter</taxon>
    </lineage>
</organism>
<evidence type="ECO:0000256" key="1">
    <source>
        <dbReference type="SAM" id="Phobius"/>
    </source>
</evidence>
<reference evidence="2 3" key="1">
    <citation type="submission" date="2018-08" db="EMBL/GenBank/DDBJ databases">
        <title>A genome reference for cultivated species of the human gut microbiota.</title>
        <authorList>
            <person name="Zou Y."/>
            <person name="Xue W."/>
            <person name="Luo G."/>
        </authorList>
    </citation>
    <scope>NUCLEOTIDE SEQUENCE [LARGE SCALE GENOMIC DNA]</scope>
    <source>
        <strain evidence="2 3">OF03-11</strain>
    </source>
</reference>
<keyword evidence="1" id="KW-1133">Transmembrane helix</keyword>
<accession>A0A413I599</accession>
<evidence type="ECO:0000313" key="2">
    <source>
        <dbReference type="EMBL" id="RGY02718.1"/>
    </source>
</evidence>
<dbReference type="Proteomes" id="UP000284434">
    <property type="component" value="Unassembled WGS sequence"/>
</dbReference>
<evidence type="ECO:0000313" key="3">
    <source>
        <dbReference type="Proteomes" id="UP000284434"/>
    </source>
</evidence>
<keyword evidence="1" id="KW-0812">Transmembrane</keyword>
<gene>
    <name evidence="2" type="ORF">DXA53_19120</name>
</gene>
<name>A0A413I599_9BACT</name>
<keyword evidence="1" id="KW-0472">Membrane</keyword>
<dbReference type="EMBL" id="QSCO01000042">
    <property type="protein sequence ID" value="RGY02718.1"/>
    <property type="molecule type" value="Genomic_DNA"/>
</dbReference>
<comment type="caution">
    <text evidence="2">The sequence shown here is derived from an EMBL/GenBank/DDBJ whole genome shotgun (WGS) entry which is preliminary data.</text>
</comment>
<protein>
    <submittedName>
        <fullName evidence="2">Uncharacterized protein</fullName>
    </submittedName>
</protein>
<dbReference type="AlphaFoldDB" id="A0A413I599"/>
<dbReference type="InterPro" id="IPR032183">
    <property type="entry name" value="PKD-like"/>
</dbReference>
<sequence length="513" mass="58769">NYKIDNFIVTKSGKNDELMNNIRIYAFFWMIVLLTVSCYEDKGNYDYHPINEVKISGIKEDPYEILRWDTLKIPVTLENSLNEKAKLIYAWYLDQKKIAETEDLCYVVSDKAKKYQARMEVTLPEDDSVRFFADFEVQVFSPYSKGLLLLSDYEDYPEVSFMSTLNNPTNKIMRDVYSLENKRELKGKALAIEQSDEYSYGGTVFVHTSASSHELDPVLFKEIALFDENSFTGPAQEYDMVYCRFEDAITEFGGAIGKDGIIYPKQARQSRYMASSLKPIHVEGDEERSVDYRLSPMLLNTRNSTLGYDNLSGRFMYFMNSYDIPSYDENQYDEVRISETYIGLPWLGWGKNMSGGTYQFSSLFYDPVTDRAALARAHTATGKLKGQDSLVFLSGHHLAEGSVMAVNSGINWLYYSDGGRQLYVLNLSDPDFKFPSIPFECALPDNCRITMLKVSVDNLALFVGVETDRPEKYKGDVYKINAKDGTILEHYQRFGGTPVDMVEKKSVEYDVEE</sequence>
<proteinExistence type="predicted"/>
<feature type="non-terminal residue" evidence="2">
    <location>
        <position position="1"/>
    </location>
</feature>
<feature type="transmembrane region" description="Helical" evidence="1">
    <location>
        <begin position="22"/>
        <end position="39"/>
    </location>
</feature>